<evidence type="ECO:0000313" key="3">
    <source>
        <dbReference type="Proteomes" id="UP001157017"/>
    </source>
</evidence>
<reference evidence="3" key="1">
    <citation type="journal article" date="2019" name="Int. J. Syst. Evol. Microbiol.">
        <title>The Global Catalogue of Microorganisms (GCM) 10K type strain sequencing project: providing services to taxonomists for standard genome sequencing and annotation.</title>
        <authorList>
            <consortium name="The Broad Institute Genomics Platform"/>
            <consortium name="The Broad Institute Genome Sequencing Center for Infectious Disease"/>
            <person name="Wu L."/>
            <person name="Ma J."/>
        </authorList>
    </citation>
    <scope>NUCLEOTIDE SEQUENCE [LARGE SCALE GENOMIC DNA]</scope>
    <source>
        <strain evidence="3">NBRC 108730</strain>
    </source>
</reference>
<dbReference type="Pfam" id="PF13508">
    <property type="entry name" value="Acetyltransf_7"/>
    <property type="match status" value="1"/>
</dbReference>
<sequence length="70" mass="7413">MVAPQWHGRGLGGRLLSALCDGVGLPRVLLTTQDGPNPARAFYARQGFREVAGGLAYGSTPYLVLARDLS</sequence>
<dbReference type="Proteomes" id="UP001157017">
    <property type="component" value="Unassembled WGS sequence"/>
</dbReference>
<dbReference type="InterPro" id="IPR016181">
    <property type="entry name" value="Acyl_CoA_acyltransferase"/>
</dbReference>
<feature type="domain" description="N-acetyltransferase" evidence="1">
    <location>
        <begin position="1"/>
        <end position="70"/>
    </location>
</feature>
<evidence type="ECO:0000313" key="2">
    <source>
        <dbReference type="EMBL" id="GMA85540.1"/>
    </source>
</evidence>
<dbReference type="PROSITE" id="PS51186">
    <property type="entry name" value="GNAT"/>
    <property type="match status" value="1"/>
</dbReference>
<gene>
    <name evidence="2" type="ORF">GCM10025868_07900</name>
</gene>
<keyword evidence="3" id="KW-1185">Reference proteome</keyword>
<proteinExistence type="predicted"/>
<organism evidence="2 3">
    <name type="scientific">Angustibacter aerolatus</name>
    <dbReference type="NCBI Taxonomy" id="1162965"/>
    <lineage>
        <taxon>Bacteria</taxon>
        <taxon>Bacillati</taxon>
        <taxon>Actinomycetota</taxon>
        <taxon>Actinomycetes</taxon>
        <taxon>Kineosporiales</taxon>
        <taxon>Kineosporiaceae</taxon>
    </lineage>
</organism>
<name>A0ABQ6JFF1_9ACTN</name>
<dbReference type="SUPFAM" id="SSF55729">
    <property type="entry name" value="Acyl-CoA N-acyltransferases (Nat)"/>
    <property type="match status" value="1"/>
</dbReference>
<evidence type="ECO:0000259" key="1">
    <source>
        <dbReference type="PROSITE" id="PS51186"/>
    </source>
</evidence>
<dbReference type="EMBL" id="BSUZ01000001">
    <property type="protein sequence ID" value="GMA85540.1"/>
    <property type="molecule type" value="Genomic_DNA"/>
</dbReference>
<comment type="caution">
    <text evidence="2">The sequence shown here is derived from an EMBL/GenBank/DDBJ whole genome shotgun (WGS) entry which is preliminary data.</text>
</comment>
<accession>A0ABQ6JFF1</accession>
<protein>
    <recommendedName>
        <fullName evidence="1">N-acetyltransferase domain-containing protein</fullName>
    </recommendedName>
</protein>
<dbReference type="InterPro" id="IPR000182">
    <property type="entry name" value="GNAT_dom"/>
</dbReference>
<dbReference type="Gene3D" id="3.40.630.30">
    <property type="match status" value="1"/>
</dbReference>